<keyword evidence="2" id="KW-0902">Two-component regulatory system</keyword>
<evidence type="ECO:0000256" key="5">
    <source>
        <dbReference type="ARBA" id="ARBA00023163"/>
    </source>
</evidence>
<dbReference type="Proteomes" id="UP000178579">
    <property type="component" value="Unassembled WGS sequence"/>
</dbReference>
<dbReference type="InterPro" id="IPR016032">
    <property type="entry name" value="Sig_transdc_resp-reg_C-effctor"/>
</dbReference>
<dbReference type="Pfam" id="PF00072">
    <property type="entry name" value="Response_reg"/>
    <property type="match status" value="1"/>
</dbReference>
<evidence type="ECO:0000313" key="10">
    <source>
        <dbReference type="EMBL" id="OGD10819.1"/>
    </source>
</evidence>
<dbReference type="SMART" id="SM00862">
    <property type="entry name" value="Trans_reg_C"/>
    <property type="match status" value="1"/>
</dbReference>
<dbReference type="CDD" id="cd19935">
    <property type="entry name" value="REC_OmpR_CusR-like"/>
    <property type="match status" value="1"/>
</dbReference>
<evidence type="ECO:0000256" key="1">
    <source>
        <dbReference type="ARBA" id="ARBA00022553"/>
    </source>
</evidence>
<evidence type="ECO:0000256" key="4">
    <source>
        <dbReference type="ARBA" id="ARBA00023125"/>
    </source>
</evidence>
<protein>
    <submittedName>
        <fullName evidence="10">DNA-binding response regulator</fullName>
    </submittedName>
</protein>
<dbReference type="PROSITE" id="PS50110">
    <property type="entry name" value="RESPONSE_REGULATORY"/>
    <property type="match status" value="1"/>
</dbReference>
<dbReference type="AlphaFoldDB" id="A0A1F4ZWM0"/>
<dbReference type="InterPro" id="IPR036388">
    <property type="entry name" value="WH-like_DNA-bd_sf"/>
</dbReference>
<dbReference type="GO" id="GO:0000976">
    <property type="term" value="F:transcription cis-regulatory region binding"/>
    <property type="evidence" value="ECO:0007669"/>
    <property type="project" value="TreeGrafter"/>
</dbReference>
<evidence type="ECO:0000259" key="9">
    <source>
        <dbReference type="PROSITE" id="PS51755"/>
    </source>
</evidence>
<gene>
    <name evidence="10" type="ORF">A2576_02040</name>
</gene>
<dbReference type="Gene3D" id="3.40.50.2300">
    <property type="match status" value="1"/>
</dbReference>
<accession>A0A1F4ZWM0</accession>
<name>A0A1F4ZWM0_9BACT</name>
<dbReference type="Pfam" id="PF00486">
    <property type="entry name" value="Trans_reg_C"/>
    <property type="match status" value="1"/>
</dbReference>
<keyword evidence="1 6" id="KW-0597">Phosphoprotein</keyword>
<evidence type="ECO:0000259" key="8">
    <source>
        <dbReference type="PROSITE" id="PS50110"/>
    </source>
</evidence>
<keyword evidence="4 7" id="KW-0238">DNA-binding</keyword>
<dbReference type="Gene3D" id="1.10.10.10">
    <property type="entry name" value="Winged helix-like DNA-binding domain superfamily/Winged helix DNA-binding domain"/>
    <property type="match status" value="1"/>
</dbReference>
<dbReference type="PANTHER" id="PTHR48111">
    <property type="entry name" value="REGULATOR OF RPOS"/>
    <property type="match status" value="1"/>
</dbReference>
<evidence type="ECO:0000256" key="7">
    <source>
        <dbReference type="PROSITE-ProRule" id="PRU01091"/>
    </source>
</evidence>
<keyword evidence="3" id="KW-0805">Transcription regulation</keyword>
<feature type="DNA-binding region" description="OmpR/PhoB-type" evidence="7">
    <location>
        <begin position="124"/>
        <end position="208"/>
    </location>
</feature>
<organism evidence="10 11">
    <name type="scientific">Candidatus Amesbacteria bacterium RIFOXYD1_FULL_47_9</name>
    <dbReference type="NCBI Taxonomy" id="1797267"/>
    <lineage>
        <taxon>Bacteria</taxon>
        <taxon>Candidatus Amesiibacteriota</taxon>
    </lineage>
</organism>
<feature type="non-terminal residue" evidence="10">
    <location>
        <position position="208"/>
    </location>
</feature>
<dbReference type="InterPro" id="IPR039420">
    <property type="entry name" value="WalR-like"/>
</dbReference>
<dbReference type="Gene3D" id="6.10.250.690">
    <property type="match status" value="1"/>
</dbReference>
<proteinExistence type="predicted"/>
<feature type="domain" description="Response regulatory" evidence="8">
    <location>
        <begin position="2"/>
        <end position="116"/>
    </location>
</feature>
<comment type="caution">
    <text evidence="10">The sequence shown here is derived from an EMBL/GenBank/DDBJ whole genome shotgun (WGS) entry which is preliminary data.</text>
</comment>
<dbReference type="CDD" id="cd00383">
    <property type="entry name" value="trans_reg_C"/>
    <property type="match status" value="1"/>
</dbReference>
<dbReference type="PROSITE" id="PS51755">
    <property type="entry name" value="OMPR_PHOB"/>
    <property type="match status" value="1"/>
</dbReference>
<dbReference type="PANTHER" id="PTHR48111:SF22">
    <property type="entry name" value="REGULATOR OF RPOS"/>
    <property type="match status" value="1"/>
</dbReference>
<dbReference type="GO" id="GO:0000156">
    <property type="term" value="F:phosphorelay response regulator activity"/>
    <property type="evidence" value="ECO:0007669"/>
    <property type="project" value="TreeGrafter"/>
</dbReference>
<keyword evidence="5" id="KW-0804">Transcription</keyword>
<feature type="domain" description="OmpR/PhoB-type" evidence="9">
    <location>
        <begin position="124"/>
        <end position="208"/>
    </location>
</feature>
<evidence type="ECO:0000256" key="6">
    <source>
        <dbReference type="PROSITE-ProRule" id="PRU00169"/>
    </source>
</evidence>
<dbReference type="SUPFAM" id="SSF52172">
    <property type="entry name" value="CheY-like"/>
    <property type="match status" value="1"/>
</dbReference>
<evidence type="ECO:0000256" key="3">
    <source>
        <dbReference type="ARBA" id="ARBA00023015"/>
    </source>
</evidence>
<dbReference type="EMBL" id="MEXV01000068">
    <property type="protein sequence ID" value="OGD10819.1"/>
    <property type="molecule type" value="Genomic_DNA"/>
</dbReference>
<evidence type="ECO:0000313" key="11">
    <source>
        <dbReference type="Proteomes" id="UP000178579"/>
    </source>
</evidence>
<feature type="modified residue" description="4-aspartylphosphate" evidence="6">
    <location>
        <position position="51"/>
    </location>
</feature>
<dbReference type="InterPro" id="IPR011006">
    <property type="entry name" value="CheY-like_superfamily"/>
</dbReference>
<dbReference type="SUPFAM" id="SSF46894">
    <property type="entry name" value="C-terminal effector domain of the bipartite response regulators"/>
    <property type="match status" value="1"/>
</dbReference>
<dbReference type="SMART" id="SM00448">
    <property type="entry name" value="REC"/>
    <property type="match status" value="1"/>
</dbReference>
<dbReference type="GO" id="GO:0006355">
    <property type="term" value="P:regulation of DNA-templated transcription"/>
    <property type="evidence" value="ECO:0007669"/>
    <property type="project" value="InterPro"/>
</dbReference>
<evidence type="ECO:0000256" key="2">
    <source>
        <dbReference type="ARBA" id="ARBA00023012"/>
    </source>
</evidence>
<sequence length="208" mass="23605">MRILVVEDEHRIANSIKKGLEQEHFAVDVAYSGSDGWDLAEGEEYDLIILDLMLPGIDGLEICRKLRRAGINTPVLMLTAKGQVQDRVTGLDTGADDYVTKPFAFEELLARMRALTRRPKVTLDPVLTTDDLSLDTKSYEVKRGIHLIKLSAKEFSLLEYLLRNSGNILTKEQIISHVWNYDADILPNTVEVNIRNLRNKIDRPFKGK</sequence>
<dbReference type="InterPro" id="IPR001867">
    <property type="entry name" value="OmpR/PhoB-type_DNA-bd"/>
</dbReference>
<reference evidence="10 11" key="1">
    <citation type="journal article" date="2016" name="Nat. Commun.">
        <title>Thousands of microbial genomes shed light on interconnected biogeochemical processes in an aquifer system.</title>
        <authorList>
            <person name="Anantharaman K."/>
            <person name="Brown C.T."/>
            <person name="Hug L.A."/>
            <person name="Sharon I."/>
            <person name="Castelle C.J."/>
            <person name="Probst A.J."/>
            <person name="Thomas B.C."/>
            <person name="Singh A."/>
            <person name="Wilkins M.J."/>
            <person name="Karaoz U."/>
            <person name="Brodie E.L."/>
            <person name="Williams K.H."/>
            <person name="Hubbard S.S."/>
            <person name="Banfield J.F."/>
        </authorList>
    </citation>
    <scope>NUCLEOTIDE SEQUENCE [LARGE SCALE GENOMIC DNA]</scope>
</reference>
<dbReference type="FunFam" id="3.40.50.2300:FF:000001">
    <property type="entry name" value="DNA-binding response regulator PhoB"/>
    <property type="match status" value="1"/>
</dbReference>
<dbReference type="GO" id="GO:0032993">
    <property type="term" value="C:protein-DNA complex"/>
    <property type="evidence" value="ECO:0007669"/>
    <property type="project" value="TreeGrafter"/>
</dbReference>
<dbReference type="GO" id="GO:0005829">
    <property type="term" value="C:cytosol"/>
    <property type="evidence" value="ECO:0007669"/>
    <property type="project" value="TreeGrafter"/>
</dbReference>
<dbReference type="InterPro" id="IPR001789">
    <property type="entry name" value="Sig_transdc_resp-reg_receiver"/>
</dbReference>